<dbReference type="Gene3D" id="3.40.50.2020">
    <property type="match status" value="1"/>
</dbReference>
<evidence type="ECO:0000256" key="1">
    <source>
        <dbReference type="ARBA" id="ARBA00004725"/>
    </source>
</evidence>
<feature type="domain" description="Orotidine 5'-phosphate decarboxylase" evidence="4">
    <location>
        <begin position="374"/>
        <end position="600"/>
    </location>
</feature>
<dbReference type="SMART" id="SM00934">
    <property type="entry name" value="OMPdecase"/>
    <property type="match status" value="1"/>
</dbReference>
<evidence type="ECO:0000259" key="4">
    <source>
        <dbReference type="SMART" id="SM00934"/>
    </source>
</evidence>
<reference evidence="5" key="1">
    <citation type="submission" date="2020-07" db="EMBL/GenBank/DDBJ databases">
        <title>Ethylene signaling mediates host invasion by parasitic plants.</title>
        <authorList>
            <person name="Yoshida S."/>
        </authorList>
    </citation>
    <scope>NUCLEOTIDE SEQUENCE</scope>
    <source>
        <strain evidence="5">Okayama</strain>
    </source>
</reference>
<dbReference type="GO" id="GO:0004590">
    <property type="term" value="F:orotidine-5'-phosphate decarboxylase activity"/>
    <property type="evidence" value="ECO:0007669"/>
    <property type="project" value="InterPro"/>
</dbReference>
<evidence type="ECO:0000256" key="2">
    <source>
        <dbReference type="ARBA" id="ARBA00022975"/>
    </source>
</evidence>
<keyword evidence="6" id="KW-1185">Reference proteome</keyword>
<comment type="caution">
    <text evidence="5">The sequence shown here is derived from an EMBL/GenBank/DDBJ whole genome shotgun (WGS) entry which is preliminary data.</text>
</comment>
<dbReference type="GO" id="GO:0004588">
    <property type="term" value="F:orotate phosphoribosyltransferase activity"/>
    <property type="evidence" value="ECO:0007669"/>
    <property type="project" value="TreeGrafter"/>
</dbReference>
<dbReference type="InterPro" id="IPR001754">
    <property type="entry name" value="OMPdeCOase_dom"/>
</dbReference>
<proteinExistence type="predicted"/>
<dbReference type="Gene3D" id="3.20.20.70">
    <property type="entry name" value="Aldolase class I"/>
    <property type="match status" value="1"/>
</dbReference>
<organism evidence="5 6">
    <name type="scientific">Phtheirospermum japonicum</name>
    <dbReference type="NCBI Taxonomy" id="374723"/>
    <lineage>
        <taxon>Eukaryota</taxon>
        <taxon>Viridiplantae</taxon>
        <taxon>Streptophyta</taxon>
        <taxon>Embryophyta</taxon>
        <taxon>Tracheophyta</taxon>
        <taxon>Spermatophyta</taxon>
        <taxon>Magnoliopsida</taxon>
        <taxon>eudicotyledons</taxon>
        <taxon>Gunneridae</taxon>
        <taxon>Pentapetalae</taxon>
        <taxon>asterids</taxon>
        <taxon>lamiids</taxon>
        <taxon>Lamiales</taxon>
        <taxon>Orobanchaceae</taxon>
        <taxon>Orobanchaceae incertae sedis</taxon>
        <taxon>Phtheirospermum</taxon>
    </lineage>
</organism>
<evidence type="ECO:0000256" key="3">
    <source>
        <dbReference type="ARBA" id="ARBA00023239"/>
    </source>
</evidence>
<keyword evidence="3" id="KW-0456">Lyase</keyword>
<dbReference type="InterPro" id="IPR013785">
    <property type="entry name" value="Aldolase_TIM"/>
</dbReference>
<dbReference type="EMBL" id="BMAC01000575">
    <property type="protein sequence ID" value="GFP99481.1"/>
    <property type="molecule type" value="Genomic_DNA"/>
</dbReference>
<protein>
    <submittedName>
        <fullName evidence="5">Uridine 5'-monophosphate synthase</fullName>
    </submittedName>
</protein>
<dbReference type="Proteomes" id="UP000653305">
    <property type="component" value="Unassembled WGS sequence"/>
</dbReference>
<dbReference type="Gene3D" id="3.40.50.300">
    <property type="entry name" value="P-loop containing nucleotide triphosphate hydrolases"/>
    <property type="match status" value="1"/>
</dbReference>
<dbReference type="SUPFAM" id="SSF51366">
    <property type="entry name" value="Ribulose-phoshate binding barrel"/>
    <property type="match status" value="1"/>
</dbReference>
<evidence type="ECO:0000313" key="6">
    <source>
        <dbReference type="Proteomes" id="UP000653305"/>
    </source>
</evidence>
<dbReference type="PANTHER" id="PTHR19278:SF9">
    <property type="entry name" value="URIDINE 5'-MONOPHOSPHATE SYNTHASE"/>
    <property type="match status" value="1"/>
</dbReference>
<dbReference type="AlphaFoldDB" id="A0A830CZE8"/>
<dbReference type="GO" id="GO:0006207">
    <property type="term" value="P:'de novo' pyrimidine nucleobase biosynthetic process"/>
    <property type="evidence" value="ECO:0007669"/>
    <property type="project" value="InterPro"/>
</dbReference>
<dbReference type="OrthoDB" id="775260at2759"/>
<dbReference type="Pfam" id="PF01715">
    <property type="entry name" value="IPPT"/>
    <property type="match status" value="1"/>
</dbReference>
<dbReference type="SUPFAM" id="SSF52540">
    <property type="entry name" value="P-loop containing nucleoside triphosphate hydrolases"/>
    <property type="match status" value="1"/>
</dbReference>
<comment type="pathway">
    <text evidence="1">Pyrimidine metabolism; UMP biosynthesis via de novo pathway.</text>
</comment>
<evidence type="ECO:0000313" key="5">
    <source>
        <dbReference type="EMBL" id="GFP99481.1"/>
    </source>
</evidence>
<dbReference type="PANTHER" id="PTHR19278">
    <property type="entry name" value="OROTATE PHOSPHORIBOSYLTRANSFERASE"/>
    <property type="match status" value="1"/>
</dbReference>
<dbReference type="GO" id="GO:0006222">
    <property type="term" value="P:UMP biosynthetic process"/>
    <property type="evidence" value="ECO:0007669"/>
    <property type="project" value="TreeGrafter"/>
</dbReference>
<sequence length="614" mass="67710">MASTSTTIAPCHHKKIVVIMGLTSCGKSKLSVDLASRFFPSSELINSDKIQIYRDLDITSNKTPSSDQKNVPPPPLLGEFYTTADFRSAASTAISQIVSRRKMPFLVGGSNLYAYALLAKKFSHDAAASFFGGSKSEPDPDPTPFCKELRYSCCFIWVDMSPPVLNEYLGKRVDEMMDSGMLEELAEYFARAGLRERVRAEQGDRRAGVRETKFRHLLPMYIDLRLIVSYPSLRRPYRRHPPHDTMSSVVSLTPLFPSPPASRRRLIFRWSCAARSGASVLETAAPPRAAGLKVTDAVVIIDRERGGREILAENGITLESMVKLSEMENQNLPAPMVATAEKVRVRLPYEERAKMAKNPTGKKLFEIMAQKETNLCLAADVATAAELLDIADKVESEICMLKTRVDILPDFTPDFGSKLHLYEIGIFHVLDWADTVNAHIISVPGIVDGLKLKGLSRGRGLLLLAEMSSSGNLAKGDYTTAVMKIGEDHSDFVSGFISVNPASWPGEPGNPSLTHATPGVQMVKGGDALGQRYNTLDSILPFCTELILRGLAKCRKLIKHLVLPKLFPGRTRISDRGSDITIISRGIIEAENPAEAAREYRLRGLYTYLVSCCK</sequence>
<dbReference type="InterPro" id="IPR011060">
    <property type="entry name" value="RibuloseP-bd_barrel"/>
</dbReference>
<keyword evidence="2" id="KW-0665">Pyrimidine biosynthesis</keyword>
<dbReference type="InterPro" id="IPR029057">
    <property type="entry name" value="PRTase-like"/>
</dbReference>
<dbReference type="Pfam" id="PF00215">
    <property type="entry name" value="OMPdecase"/>
    <property type="match status" value="2"/>
</dbReference>
<dbReference type="InterPro" id="IPR027417">
    <property type="entry name" value="P-loop_NTPase"/>
</dbReference>
<name>A0A830CZE8_9LAMI</name>
<accession>A0A830CZE8</accession>
<gene>
    <name evidence="5" type="ORF">PHJA_002092200</name>
</gene>